<dbReference type="PROSITE" id="PS51318">
    <property type="entry name" value="TAT"/>
    <property type="match status" value="1"/>
</dbReference>
<feature type="domain" description="DUF7282" evidence="2">
    <location>
        <begin position="73"/>
        <end position="177"/>
    </location>
</feature>
<name>A0A1I4B576_9EURY</name>
<organism evidence="3 4">
    <name type="scientific">Halogranum rubrum</name>
    <dbReference type="NCBI Taxonomy" id="553466"/>
    <lineage>
        <taxon>Archaea</taxon>
        <taxon>Methanobacteriati</taxon>
        <taxon>Methanobacteriota</taxon>
        <taxon>Stenosarchaea group</taxon>
        <taxon>Halobacteria</taxon>
        <taxon>Halobacteriales</taxon>
        <taxon>Haloferacaceae</taxon>
    </lineage>
</organism>
<dbReference type="AlphaFoldDB" id="A0A1I4B576"/>
<dbReference type="InterPro" id="IPR055706">
    <property type="entry name" value="Slg1/2_DUF7282"/>
</dbReference>
<keyword evidence="4" id="KW-1185">Reference proteome</keyword>
<dbReference type="EMBL" id="FOTC01000001">
    <property type="protein sequence ID" value="SFK63693.1"/>
    <property type="molecule type" value="Genomic_DNA"/>
</dbReference>
<evidence type="ECO:0000313" key="4">
    <source>
        <dbReference type="Proteomes" id="UP000199607"/>
    </source>
</evidence>
<accession>A0A1I4B576</accession>
<dbReference type="RefSeq" id="WP_089864814.1">
    <property type="nucleotide sequence ID" value="NZ_FOTC01000001.1"/>
</dbReference>
<evidence type="ECO:0000259" key="2">
    <source>
        <dbReference type="Pfam" id="PF23951"/>
    </source>
</evidence>
<reference evidence="4" key="1">
    <citation type="submission" date="2016-10" db="EMBL/GenBank/DDBJ databases">
        <authorList>
            <person name="Varghese N."/>
            <person name="Submissions S."/>
        </authorList>
    </citation>
    <scope>NUCLEOTIDE SEQUENCE [LARGE SCALE GENOMIC DNA]</scope>
    <source>
        <strain evidence="4">CGMCC 1.7738</strain>
    </source>
</reference>
<feature type="region of interest" description="Disordered" evidence="1">
    <location>
        <begin position="145"/>
        <end position="180"/>
    </location>
</feature>
<dbReference type="Proteomes" id="UP000199607">
    <property type="component" value="Unassembled WGS sequence"/>
</dbReference>
<feature type="region of interest" description="Disordered" evidence="1">
    <location>
        <begin position="30"/>
        <end position="60"/>
    </location>
</feature>
<sequence length="180" mass="18428">MPQSSVEDGPSRRSALKLVGSGLAAVAAGSSVGLAERGSSSKAADAATERSPSSNAAPQATAAVEEQVETIGVSIESQSPHHGTVYVEEVMVPEAGFVAIHDASFFLEGQILGVSAPLAAGTYQNLPVVLDEMPDEPLTVSAIPHQDTPSDGTFTHPEDGDNPFVGENGVVHDTATLQPE</sequence>
<dbReference type="InterPro" id="IPR006311">
    <property type="entry name" value="TAT_signal"/>
</dbReference>
<proteinExistence type="predicted"/>
<evidence type="ECO:0000313" key="3">
    <source>
        <dbReference type="EMBL" id="SFK63693.1"/>
    </source>
</evidence>
<dbReference type="Pfam" id="PF23951">
    <property type="entry name" value="DUF7282"/>
    <property type="match status" value="1"/>
</dbReference>
<gene>
    <name evidence="3" type="ORF">SAMN04487950_0307</name>
</gene>
<protein>
    <recommendedName>
        <fullName evidence="2">DUF7282 domain-containing protein</fullName>
    </recommendedName>
</protein>
<evidence type="ECO:0000256" key="1">
    <source>
        <dbReference type="SAM" id="MobiDB-lite"/>
    </source>
</evidence>